<evidence type="ECO:0000313" key="2">
    <source>
        <dbReference type="Proteomes" id="UP000724584"/>
    </source>
</evidence>
<reference evidence="1 2" key="1">
    <citation type="journal article" date="2021" name="Nat. Commun.">
        <title>Genetic determinants of endophytism in the Arabidopsis root mycobiome.</title>
        <authorList>
            <person name="Mesny F."/>
            <person name="Miyauchi S."/>
            <person name="Thiergart T."/>
            <person name="Pickel B."/>
            <person name="Atanasova L."/>
            <person name="Karlsson M."/>
            <person name="Huettel B."/>
            <person name="Barry K.W."/>
            <person name="Haridas S."/>
            <person name="Chen C."/>
            <person name="Bauer D."/>
            <person name="Andreopoulos W."/>
            <person name="Pangilinan J."/>
            <person name="LaButti K."/>
            <person name="Riley R."/>
            <person name="Lipzen A."/>
            <person name="Clum A."/>
            <person name="Drula E."/>
            <person name="Henrissat B."/>
            <person name="Kohler A."/>
            <person name="Grigoriev I.V."/>
            <person name="Martin F.M."/>
            <person name="Hacquard S."/>
        </authorList>
    </citation>
    <scope>NUCLEOTIDE SEQUENCE [LARGE SCALE GENOMIC DNA]</scope>
    <source>
        <strain evidence="1 2">MPI-SDFR-AT-0079</strain>
    </source>
</reference>
<gene>
    <name evidence="1" type="ORF">F5144DRAFT_83524</name>
</gene>
<evidence type="ECO:0000313" key="1">
    <source>
        <dbReference type="EMBL" id="KAH6651335.1"/>
    </source>
</evidence>
<keyword evidence="2" id="KW-1185">Reference proteome</keyword>
<protein>
    <submittedName>
        <fullName evidence="1">Uncharacterized protein</fullName>
    </submittedName>
</protein>
<sequence>MATVLIGQAPTNLGPLTTTFTPPPECTVAVGAASNGLADFFGVGDAKDVAYLGQGCSRGNAFDATTCWPGTSKGAEGKDAPLSGWGFYSPGLHCPVGYATACSATGGSGGGSGWPVQFKLRDGETAVGCCPSGYGCANINGQTCTMMATSTTIPTVTCDGNEIGDVASMTVPNEEASITAFSLLAPMIQINWQSSDRPKSTTSPRASVTKTSTTGRVRSTSSETSTGETESDNSSETKTKTSDGSRGETLVLDEHPQTTGGEVDIGGGAPTTTPTLQENEASTDSGSMSSGAKVAIGVASAVGVLMVLVCALFYCWRKRKTQREEQELDRLYGLKHSMSIGGDFTNSSDIPGWYRGQRLGTTTKDPFGVHDANHGAMMPEMERPAAPYYRPYRPA</sequence>
<accession>A0ACB7PS24</accession>
<organism evidence="1 2">
    <name type="scientific">Chaetomium tenue</name>
    <dbReference type="NCBI Taxonomy" id="1854479"/>
    <lineage>
        <taxon>Eukaryota</taxon>
        <taxon>Fungi</taxon>
        <taxon>Dikarya</taxon>
        <taxon>Ascomycota</taxon>
        <taxon>Pezizomycotina</taxon>
        <taxon>Sordariomycetes</taxon>
        <taxon>Sordariomycetidae</taxon>
        <taxon>Sordariales</taxon>
        <taxon>Chaetomiaceae</taxon>
        <taxon>Chaetomium</taxon>
    </lineage>
</organism>
<comment type="caution">
    <text evidence="1">The sequence shown here is derived from an EMBL/GenBank/DDBJ whole genome shotgun (WGS) entry which is preliminary data.</text>
</comment>
<dbReference type="Proteomes" id="UP000724584">
    <property type="component" value="Unassembled WGS sequence"/>
</dbReference>
<name>A0ACB7PS24_9PEZI</name>
<proteinExistence type="predicted"/>
<dbReference type="EMBL" id="JAGIZQ010000001">
    <property type="protein sequence ID" value="KAH6651335.1"/>
    <property type="molecule type" value="Genomic_DNA"/>
</dbReference>